<evidence type="ECO:0000256" key="11">
    <source>
        <dbReference type="ARBA" id="ARBA00049393"/>
    </source>
</evidence>
<protein>
    <recommendedName>
        <fullName evidence="12">tRNA:m(4)X modification enzyme TRM13</fullName>
        <ecNumber evidence="12">2.1.1.225</ecNumber>
    </recommendedName>
</protein>
<dbReference type="STRING" id="1157962.A0A250X0C5"/>
<dbReference type="PROSITE" id="PS51800">
    <property type="entry name" value="ZF_CHHC_U11_48K"/>
    <property type="match status" value="1"/>
</dbReference>
<keyword evidence="5 12" id="KW-0819">tRNA processing</keyword>
<evidence type="ECO:0000256" key="7">
    <source>
        <dbReference type="ARBA" id="ARBA00022771"/>
    </source>
</evidence>
<dbReference type="InterPro" id="IPR021721">
    <property type="entry name" value="Znf_CCCH-type_TRM13"/>
</dbReference>
<feature type="region of interest" description="Disordered" evidence="13">
    <location>
        <begin position="291"/>
        <end position="317"/>
    </location>
</feature>
<dbReference type="Pfam" id="PF05206">
    <property type="entry name" value="TRM13"/>
    <property type="match status" value="2"/>
</dbReference>
<dbReference type="Pfam" id="PF11722">
    <property type="entry name" value="zf-TRM13_CCCH"/>
    <property type="match status" value="1"/>
</dbReference>
<sequence length="655" mass="71245">MPLSHLNISENIALTKSPDSGRCNFFVEHKKRYCRFQTAPGQNFCGNHLHLMTQTGEKHVPCPIDPSHTVPESKLKGHLKKCSKFVAQQQAKAQPFFIEDVNAGSEEDPDLYCNLVTTAEGDAVNAATDTSGVQGSNNKHYVLSPFAKGRAAARSSYVASKLGNDALLSLIARVEDAFQQECQGHLPPLHDRIPDICKASMRRNDHTPYSEKHGLQQASIIGNMLRVGILPPPAATALIELGAGKGYLSLMLSHSYASHHGGTSEAVLVDYSKGATVCTETTYGAAKRTETESHASVVGGAVDSASRKGQDSLSTEGQDSSFGAVVLVDYRNFKNKADRQLRDRNLHRLKIDLKDLNMDSCPGLRASHVDDGSNQKDTLTQSKSHHTDADGKGDIARVNVPAWVCVGKHLCGAATDYALRACFKGRPYGLKGVGNKGNETETELHHCEGVAANKMHGLAVAPCCHHRCGWRAYTGKALFRDLGFSPEEFEVLSWMTGWALCGHGKGAGSSAEGGGEVDSDVEEEEGASEGPREVGGQSEWVGRVDAERDAENGGKERESKRYKQLPCEHNECPSLIEQPHIGEAAIERKPLTDVLDSVELLRERKMAVGLMCKMLIDHGRLLWLQDRQNCKNAELVCYCSPDVSGENRLLLAKMI</sequence>
<comment type="catalytic activity">
    <reaction evidence="11 12">
        <text>adenosine(4) in tRNA(His) + S-adenosyl-L-methionine = 2'-O-methyladenosine(4) in tRNA(His) + S-adenosyl-L-homocysteine + H(+)</text>
        <dbReference type="Rhea" id="RHEA:43196"/>
        <dbReference type="Rhea" id="RHEA-COMP:10401"/>
        <dbReference type="Rhea" id="RHEA-COMP:10402"/>
        <dbReference type="ChEBI" id="CHEBI:15378"/>
        <dbReference type="ChEBI" id="CHEBI:57856"/>
        <dbReference type="ChEBI" id="CHEBI:59789"/>
        <dbReference type="ChEBI" id="CHEBI:74411"/>
        <dbReference type="ChEBI" id="CHEBI:74477"/>
        <dbReference type="EC" id="2.1.1.225"/>
    </reaction>
</comment>
<keyword evidence="16" id="KW-1185">Reference proteome</keyword>
<feature type="region of interest" description="Disordered" evidence="13">
    <location>
        <begin position="364"/>
        <end position="392"/>
    </location>
</feature>
<dbReference type="InterPro" id="IPR022776">
    <property type="entry name" value="TRM13/UPF0224_CHHC_Znf_dom"/>
</dbReference>
<dbReference type="InterPro" id="IPR007871">
    <property type="entry name" value="Methyltransferase_TRM13"/>
</dbReference>
<evidence type="ECO:0000256" key="4">
    <source>
        <dbReference type="ARBA" id="ARBA00022691"/>
    </source>
</evidence>
<dbReference type="PANTHER" id="PTHR12998">
    <property type="entry name" value="TRNA:M(4)X MODIFICATION ENZYME TRM13 HOMOLOG"/>
    <property type="match status" value="1"/>
</dbReference>
<proteinExistence type="inferred from homology"/>
<comment type="catalytic activity">
    <reaction evidence="10 12">
        <text>cytidine(4) in tRNA(Gly)(GCC) + S-adenosyl-L-methionine = 2'-O-methylcytidine(4) in tRNA(Gly)(GCC) + S-adenosyl-L-homocysteine + H(+)</text>
        <dbReference type="Rhea" id="RHEA:43192"/>
        <dbReference type="Rhea" id="RHEA-COMP:10399"/>
        <dbReference type="Rhea" id="RHEA-COMP:10400"/>
        <dbReference type="ChEBI" id="CHEBI:15378"/>
        <dbReference type="ChEBI" id="CHEBI:57856"/>
        <dbReference type="ChEBI" id="CHEBI:59789"/>
        <dbReference type="ChEBI" id="CHEBI:74495"/>
        <dbReference type="ChEBI" id="CHEBI:82748"/>
        <dbReference type="EC" id="2.1.1.225"/>
    </reaction>
</comment>
<organism evidence="15 16">
    <name type="scientific">Chlamydomonas eustigma</name>
    <dbReference type="NCBI Taxonomy" id="1157962"/>
    <lineage>
        <taxon>Eukaryota</taxon>
        <taxon>Viridiplantae</taxon>
        <taxon>Chlorophyta</taxon>
        <taxon>core chlorophytes</taxon>
        <taxon>Chlorophyceae</taxon>
        <taxon>CS clade</taxon>
        <taxon>Chlamydomonadales</taxon>
        <taxon>Chlamydomonadaceae</taxon>
        <taxon>Chlamydomonas</taxon>
    </lineage>
</organism>
<feature type="region of interest" description="Disordered" evidence="13">
    <location>
        <begin position="507"/>
        <end position="560"/>
    </location>
</feature>
<dbReference type="Proteomes" id="UP000232323">
    <property type="component" value="Unassembled WGS sequence"/>
</dbReference>
<feature type="compositionally biased region" description="Acidic residues" evidence="13">
    <location>
        <begin position="515"/>
        <end position="527"/>
    </location>
</feature>
<evidence type="ECO:0000256" key="3">
    <source>
        <dbReference type="ARBA" id="ARBA00022679"/>
    </source>
</evidence>
<evidence type="ECO:0000256" key="2">
    <source>
        <dbReference type="ARBA" id="ARBA00022603"/>
    </source>
</evidence>
<accession>A0A250X0C5</accession>
<evidence type="ECO:0000256" key="8">
    <source>
        <dbReference type="ARBA" id="ARBA00022833"/>
    </source>
</evidence>
<evidence type="ECO:0000313" key="16">
    <source>
        <dbReference type="Proteomes" id="UP000232323"/>
    </source>
</evidence>
<evidence type="ECO:0000256" key="12">
    <source>
        <dbReference type="RuleBase" id="RU367103"/>
    </source>
</evidence>
<dbReference type="GO" id="GO:0008270">
    <property type="term" value="F:zinc ion binding"/>
    <property type="evidence" value="ECO:0007669"/>
    <property type="project" value="UniProtKB-KW"/>
</dbReference>
<name>A0A250X0C5_9CHLO</name>
<dbReference type="PANTHER" id="PTHR12998:SF0">
    <property type="entry name" value="TRNA:M(4)X MODIFICATION ENZYME TRM13 HOMOLOG"/>
    <property type="match status" value="1"/>
</dbReference>
<comment type="function">
    <text evidence="12">tRNA methylase which 2'-O-methylates cytidine(4) in tRNA(Pro) and tRNA(Gly)(GCC), and adenosine(4) in tRNA(His).</text>
</comment>
<comment type="caution">
    <text evidence="15">The sequence shown here is derived from an EMBL/GenBank/DDBJ whole genome shotgun (WGS) entry which is preliminary data.</text>
</comment>
<evidence type="ECO:0000256" key="1">
    <source>
        <dbReference type="ARBA" id="ARBA00005265"/>
    </source>
</evidence>
<dbReference type="EC" id="2.1.1.225" evidence="12"/>
<reference evidence="15 16" key="1">
    <citation type="submission" date="2017-08" db="EMBL/GenBank/DDBJ databases">
        <title>Acidophilic green algal genome provides insights into adaptation to an acidic environment.</title>
        <authorList>
            <person name="Hirooka S."/>
            <person name="Hirose Y."/>
            <person name="Kanesaki Y."/>
            <person name="Higuchi S."/>
            <person name="Fujiwara T."/>
            <person name="Onuma R."/>
            <person name="Era A."/>
            <person name="Ohbayashi R."/>
            <person name="Uzuka A."/>
            <person name="Nozaki H."/>
            <person name="Yoshikawa H."/>
            <person name="Miyagishima S.Y."/>
        </authorList>
    </citation>
    <scope>NUCLEOTIDE SEQUENCE [LARGE SCALE GENOMIC DNA]</scope>
    <source>
        <strain evidence="15 16">NIES-2499</strain>
    </source>
</reference>
<feature type="compositionally biased region" description="Basic and acidic residues" evidence="13">
    <location>
        <begin position="542"/>
        <end position="560"/>
    </location>
</feature>
<evidence type="ECO:0000313" key="15">
    <source>
        <dbReference type="EMBL" id="GAX76544.1"/>
    </source>
</evidence>
<feature type="domain" description="CHHC U11-48K-type" evidence="14">
    <location>
        <begin position="59"/>
        <end position="86"/>
    </location>
</feature>
<comment type="similarity">
    <text evidence="1 12">Belongs to the methyltransferase TRM13 family.</text>
</comment>
<evidence type="ECO:0000256" key="10">
    <source>
        <dbReference type="ARBA" id="ARBA00048635"/>
    </source>
</evidence>
<evidence type="ECO:0000256" key="6">
    <source>
        <dbReference type="ARBA" id="ARBA00022723"/>
    </source>
</evidence>
<keyword evidence="3 12" id="KW-0808">Transferase</keyword>
<keyword evidence="2 12" id="KW-0489">Methyltransferase</keyword>
<keyword evidence="7 12" id="KW-0863">Zinc-finger</keyword>
<evidence type="ECO:0000256" key="13">
    <source>
        <dbReference type="SAM" id="MobiDB-lite"/>
    </source>
</evidence>
<dbReference type="Pfam" id="PF05253">
    <property type="entry name" value="zf-U11-48K"/>
    <property type="match status" value="1"/>
</dbReference>
<comment type="catalytic activity">
    <reaction evidence="9 12">
        <text>cytidine(4) in tRNA(Pro) + S-adenosyl-L-methionine = 2'-O-methylcytidine(4) in tRNA(Pro) + S-adenosyl-L-homocysteine + H(+)</text>
        <dbReference type="Rhea" id="RHEA:32767"/>
        <dbReference type="Rhea" id="RHEA-COMP:10397"/>
        <dbReference type="Rhea" id="RHEA-COMP:10398"/>
        <dbReference type="ChEBI" id="CHEBI:15378"/>
        <dbReference type="ChEBI" id="CHEBI:57856"/>
        <dbReference type="ChEBI" id="CHEBI:59789"/>
        <dbReference type="ChEBI" id="CHEBI:74495"/>
        <dbReference type="ChEBI" id="CHEBI:82748"/>
        <dbReference type="EC" id="2.1.1.225"/>
    </reaction>
</comment>
<dbReference type="EMBL" id="BEGY01000018">
    <property type="protein sequence ID" value="GAX76544.1"/>
    <property type="molecule type" value="Genomic_DNA"/>
</dbReference>
<evidence type="ECO:0000259" key="14">
    <source>
        <dbReference type="PROSITE" id="PS51800"/>
    </source>
</evidence>
<evidence type="ECO:0000256" key="9">
    <source>
        <dbReference type="ARBA" id="ARBA00048165"/>
    </source>
</evidence>
<dbReference type="GO" id="GO:0106050">
    <property type="term" value="F:tRNA 2'-O-methyltransferase activity"/>
    <property type="evidence" value="ECO:0007669"/>
    <property type="project" value="UniProtKB-UniRule"/>
</dbReference>
<gene>
    <name evidence="15" type="ORF">CEUSTIGMA_g3990.t1</name>
</gene>
<evidence type="ECO:0000256" key="5">
    <source>
        <dbReference type="ARBA" id="ARBA00022694"/>
    </source>
</evidence>
<dbReference type="OrthoDB" id="551168at2759"/>
<keyword evidence="6 12" id="KW-0479">Metal-binding</keyword>
<dbReference type="GO" id="GO:0030488">
    <property type="term" value="P:tRNA methylation"/>
    <property type="evidence" value="ECO:0007669"/>
    <property type="project" value="InterPro"/>
</dbReference>
<dbReference type="InterPro" id="IPR039044">
    <property type="entry name" value="Trm13"/>
</dbReference>
<dbReference type="AlphaFoldDB" id="A0A250X0C5"/>
<keyword evidence="4 12" id="KW-0949">S-adenosyl-L-methionine</keyword>
<keyword evidence="8 12" id="KW-0862">Zinc</keyword>